<keyword evidence="3" id="KW-1185">Reference proteome</keyword>
<proteinExistence type="predicted"/>
<comment type="caution">
    <text evidence="2">The sequence shown here is derived from an EMBL/GenBank/DDBJ whole genome shotgun (WGS) entry which is preliminary data.</text>
</comment>
<sequence length="103" mass="11656">MITESVLKAGRRAKSKTRLETKSRTGSRTGQESWRGIRIKNVIEIGIENEAGIEIDIDRYKEEKINSTSMLAELLRALTIPASDPQEIVEQLLLSQLVLNKFM</sequence>
<dbReference type="Proteomes" id="UP000299102">
    <property type="component" value="Unassembled WGS sequence"/>
</dbReference>
<feature type="region of interest" description="Disordered" evidence="1">
    <location>
        <begin position="1"/>
        <end position="32"/>
    </location>
</feature>
<gene>
    <name evidence="2" type="ORF">EVAR_4361_1</name>
</gene>
<evidence type="ECO:0000313" key="3">
    <source>
        <dbReference type="Proteomes" id="UP000299102"/>
    </source>
</evidence>
<reference evidence="2 3" key="1">
    <citation type="journal article" date="2019" name="Commun. Biol.">
        <title>The bagworm genome reveals a unique fibroin gene that provides high tensile strength.</title>
        <authorList>
            <person name="Kono N."/>
            <person name="Nakamura H."/>
            <person name="Ohtoshi R."/>
            <person name="Tomita M."/>
            <person name="Numata K."/>
            <person name="Arakawa K."/>
        </authorList>
    </citation>
    <scope>NUCLEOTIDE SEQUENCE [LARGE SCALE GENOMIC DNA]</scope>
</reference>
<dbReference type="EMBL" id="BGZK01003430">
    <property type="protein sequence ID" value="GBP01184.1"/>
    <property type="molecule type" value="Genomic_DNA"/>
</dbReference>
<name>A0A4C1SGP6_EUMVA</name>
<accession>A0A4C1SGP6</accession>
<dbReference type="AlphaFoldDB" id="A0A4C1SGP6"/>
<protein>
    <submittedName>
        <fullName evidence="2">Uncharacterized protein</fullName>
    </submittedName>
</protein>
<organism evidence="2 3">
    <name type="scientific">Eumeta variegata</name>
    <name type="common">Bagworm moth</name>
    <name type="synonym">Eumeta japonica</name>
    <dbReference type="NCBI Taxonomy" id="151549"/>
    <lineage>
        <taxon>Eukaryota</taxon>
        <taxon>Metazoa</taxon>
        <taxon>Ecdysozoa</taxon>
        <taxon>Arthropoda</taxon>
        <taxon>Hexapoda</taxon>
        <taxon>Insecta</taxon>
        <taxon>Pterygota</taxon>
        <taxon>Neoptera</taxon>
        <taxon>Endopterygota</taxon>
        <taxon>Lepidoptera</taxon>
        <taxon>Glossata</taxon>
        <taxon>Ditrysia</taxon>
        <taxon>Tineoidea</taxon>
        <taxon>Psychidae</taxon>
        <taxon>Oiketicinae</taxon>
        <taxon>Eumeta</taxon>
    </lineage>
</organism>
<evidence type="ECO:0000256" key="1">
    <source>
        <dbReference type="SAM" id="MobiDB-lite"/>
    </source>
</evidence>
<evidence type="ECO:0000313" key="2">
    <source>
        <dbReference type="EMBL" id="GBP01184.1"/>
    </source>
</evidence>